<gene>
    <name evidence="9" type="ORF">CDL23_06270</name>
</gene>
<feature type="transmembrane region" description="Helical" evidence="8">
    <location>
        <begin position="111"/>
        <end position="128"/>
    </location>
</feature>
<evidence type="ECO:0000256" key="8">
    <source>
        <dbReference type="SAM" id="Phobius"/>
    </source>
</evidence>
<evidence type="ECO:0000256" key="2">
    <source>
        <dbReference type="ARBA" id="ARBA00022654"/>
    </source>
</evidence>
<dbReference type="InterPro" id="IPR006741">
    <property type="entry name" value="AgrB"/>
</dbReference>
<proteinExistence type="predicted"/>
<keyword evidence="2" id="KW-0673">Quorum sensing</keyword>
<evidence type="ECO:0008006" key="11">
    <source>
        <dbReference type="Google" id="ProtNLM"/>
    </source>
</evidence>
<keyword evidence="3" id="KW-0645">Protease</keyword>
<reference evidence="9 10" key="1">
    <citation type="journal article" date="2017" name="Genome Med.">
        <title>A novel Ruminococcus gnavus clade enriched in inflammatory bowel disease patients.</title>
        <authorList>
            <person name="Hall A.B."/>
            <person name="Yassour M."/>
            <person name="Sauk J."/>
            <person name="Garner A."/>
            <person name="Jiang X."/>
            <person name="Arthur T."/>
            <person name="Lagoudas G.K."/>
            <person name="Vatanen T."/>
            <person name="Fornelos N."/>
            <person name="Wilson R."/>
            <person name="Bertha M."/>
            <person name="Cohen M."/>
            <person name="Garber J."/>
            <person name="Khalili H."/>
            <person name="Gevers D."/>
            <person name="Ananthakrishnan A.N."/>
            <person name="Kugathasan S."/>
            <person name="Lander E.S."/>
            <person name="Blainey P."/>
            <person name="Vlamakis H."/>
            <person name="Xavier R.J."/>
            <person name="Huttenhower C."/>
        </authorList>
    </citation>
    <scope>NUCLEOTIDE SEQUENCE [LARGE SCALE GENOMIC DNA]</scope>
    <source>
        <strain evidence="9 10">RJX1125</strain>
    </source>
</reference>
<keyword evidence="6 8" id="KW-1133">Transmembrane helix</keyword>
<evidence type="ECO:0000256" key="5">
    <source>
        <dbReference type="ARBA" id="ARBA00022801"/>
    </source>
</evidence>
<keyword evidence="4 8" id="KW-0812">Transmembrane</keyword>
<dbReference type="AlphaFoldDB" id="A0A2N5PLC8"/>
<evidence type="ECO:0000256" key="7">
    <source>
        <dbReference type="ARBA" id="ARBA00023136"/>
    </source>
</evidence>
<evidence type="ECO:0000256" key="6">
    <source>
        <dbReference type="ARBA" id="ARBA00022989"/>
    </source>
</evidence>
<dbReference type="GO" id="GO:0016020">
    <property type="term" value="C:membrane"/>
    <property type="evidence" value="ECO:0007669"/>
    <property type="project" value="InterPro"/>
</dbReference>
<evidence type="ECO:0000313" key="10">
    <source>
        <dbReference type="Proteomes" id="UP000235093"/>
    </source>
</evidence>
<protein>
    <recommendedName>
        <fullName evidence="11">Accessory regulator AgrB</fullName>
    </recommendedName>
</protein>
<evidence type="ECO:0000313" key="9">
    <source>
        <dbReference type="EMBL" id="PLT75920.1"/>
    </source>
</evidence>
<accession>A0A2N5PLC8</accession>
<keyword evidence="1" id="KW-1003">Cell membrane</keyword>
<keyword evidence="5" id="KW-0378">Hydrolase</keyword>
<feature type="transmembrane region" description="Helical" evidence="8">
    <location>
        <begin position="43"/>
        <end position="72"/>
    </location>
</feature>
<dbReference type="GO" id="GO:0008233">
    <property type="term" value="F:peptidase activity"/>
    <property type="evidence" value="ECO:0007669"/>
    <property type="project" value="UniProtKB-KW"/>
</dbReference>
<evidence type="ECO:0000256" key="3">
    <source>
        <dbReference type="ARBA" id="ARBA00022670"/>
    </source>
</evidence>
<keyword evidence="7 8" id="KW-0472">Membrane</keyword>
<dbReference type="GO" id="GO:0006508">
    <property type="term" value="P:proteolysis"/>
    <property type="evidence" value="ECO:0007669"/>
    <property type="project" value="UniProtKB-KW"/>
</dbReference>
<dbReference type="EMBL" id="NIHT01000008">
    <property type="protein sequence ID" value="PLT75920.1"/>
    <property type="molecule type" value="Genomic_DNA"/>
</dbReference>
<feature type="transmembrane region" description="Helical" evidence="8">
    <location>
        <begin position="172"/>
        <end position="189"/>
    </location>
</feature>
<dbReference type="Proteomes" id="UP000235093">
    <property type="component" value="Unassembled WGS sequence"/>
</dbReference>
<dbReference type="GO" id="GO:0009372">
    <property type="term" value="P:quorum sensing"/>
    <property type="evidence" value="ECO:0007669"/>
    <property type="project" value="UniProtKB-KW"/>
</dbReference>
<evidence type="ECO:0000256" key="1">
    <source>
        <dbReference type="ARBA" id="ARBA00022475"/>
    </source>
</evidence>
<name>A0A2N5PLC8_MEDGN</name>
<dbReference type="Pfam" id="PF04647">
    <property type="entry name" value="AgrB"/>
    <property type="match status" value="1"/>
</dbReference>
<organism evidence="9 10">
    <name type="scientific">Mediterraneibacter gnavus</name>
    <name type="common">Ruminococcus gnavus</name>
    <dbReference type="NCBI Taxonomy" id="33038"/>
    <lineage>
        <taxon>Bacteria</taxon>
        <taxon>Bacillati</taxon>
        <taxon>Bacillota</taxon>
        <taxon>Clostridia</taxon>
        <taxon>Lachnospirales</taxon>
        <taxon>Lachnospiraceae</taxon>
        <taxon>Mediterraneibacter</taxon>
    </lineage>
</organism>
<comment type="caution">
    <text evidence="9">The sequence shown here is derived from an EMBL/GenBank/DDBJ whole genome shotgun (WGS) entry which is preliminary data.</text>
</comment>
<feature type="transmembrane region" description="Helical" evidence="8">
    <location>
        <begin position="84"/>
        <end position="105"/>
    </location>
</feature>
<evidence type="ECO:0000256" key="4">
    <source>
        <dbReference type="ARBA" id="ARBA00022692"/>
    </source>
</evidence>
<sequence>MSGEKNVISKLSNYLAKYIAQKGEISACEIPIYEYGFRVFIELLIVLFTCFSITCLGGSKTFLYGIFFWGVFIPLRRYGGGVHLYKFGSCFVLSVLVYIYVIFTAMVLKSNYINCLIGYTLLLLLWCVQPLVNQNLNSILNKKDFLIKKYRRTIRAIGFIMLILALLKKWDYITVISTTLGLNMISLIVERIRRI</sequence>